<protein>
    <submittedName>
        <fullName evidence="2">Uncharacterized protein</fullName>
    </submittedName>
</protein>
<keyword evidence="3" id="KW-1185">Reference proteome</keyword>
<dbReference type="RefSeq" id="WP_264137819.1">
    <property type="nucleotide sequence ID" value="NZ_JAOYOD010000001.1"/>
</dbReference>
<name>A0ABT3CTF8_9BACT</name>
<reference evidence="2 3" key="1">
    <citation type="submission" date="2022-10" db="EMBL/GenBank/DDBJ databases">
        <title>Comparative genomics and taxonomic characterization of three novel marine species of genus Reichenbachiella exhibiting antioxidant and polysaccharide degradation activities.</title>
        <authorList>
            <person name="Muhammad N."/>
            <person name="Lee Y.-J."/>
            <person name="Ko J."/>
            <person name="Kim S.-G."/>
        </authorList>
    </citation>
    <scope>NUCLEOTIDE SEQUENCE [LARGE SCALE GENOMIC DNA]</scope>
    <source>
        <strain evidence="2 3">ABR2-5</strain>
    </source>
</reference>
<proteinExistence type="predicted"/>
<dbReference type="EMBL" id="JAOYOD010000001">
    <property type="protein sequence ID" value="MCV9386991.1"/>
    <property type="molecule type" value="Genomic_DNA"/>
</dbReference>
<evidence type="ECO:0000313" key="2">
    <source>
        <dbReference type="EMBL" id="MCV9386991.1"/>
    </source>
</evidence>
<sequence>MLLFGLIILLVGSVGFLVTLTFVIMAIFKNSKYWKLSGISLATTTLAVIALILIQETILYPPNPKIDKLVLSAYREAPIGGIWLGVYNDRTWQLGYSSVEITSEGKYELAGDTLTLFANDGTTVIGDSKRTSFLIEPKYLVEVENSGIRSLEIQLNKLETNGL</sequence>
<keyword evidence="1" id="KW-0812">Transmembrane</keyword>
<gene>
    <name evidence="2" type="ORF">N7U62_09975</name>
</gene>
<dbReference type="Proteomes" id="UP001300692">
    <property type="component" value="Unassembled WGS sequence"/>
</dbReference>
<organism evidence="2 3">
    <name type="scientific">Reichenbachiella ulvae</name>
    <dbReference type="NCBI Taxonomy" id="2980104"/>
    <lineage>
        <taxon>Bacteria</taxon>
        <taxon>Pseudomonadati</taxon>
        <taxon>Bacteroidota</taxon>
        <taxon>Cytophagia</taxon>
        <taxon>Cytophagales</taxon>
        <taxon>Reichenbachiellaceae</taxon>
        <taxon>Reichenbachiella</taxon>
    </lineage>
</organism>
<keyword evidence="1" id="KW-0472">Membrane</keyword>
<evidence type="ECO:0000256" key="1">
    <source>
        <dbReference type="SAM" id="Phobius"/>
    </source>
</evidence>
<feature type="transmembrane region" description="Helical" evidence="1">
    <location>
        <begin position="33"/>
        <end position="54"/>
    </location>
</feature>
<keyword evidence="1" id="KW-1133">Transmembrane helix</keyword>
<evidence type="ECO:0000313" key="3">
    <source>
        <dbReference type="Proteomes" id="UP001300692"/>
    </source>
</evidence>
<accession>A0ABT3CTF8</accession>
<feature type="transmembrane region" description="Helical" evidence="1">
    <location>
        <begin position="6"/>
        <end position="28"/>
    </location>
</feature>
<comment type="caution">
    <text evidence="2">The sequence shown here is derived from an EMBL/GenBank/DDBJ whole genome shotgun (WGS) entry which is preliminary data.</text>
</comment>